<dbReference type="Pfam" id="PF01381">
    <property type="entry name" value="HTH_3"/>
    <property type="match status" value="1"/>
</dbReference>
<dbReference type="InterPro" id="IPR013430">
    <property type="entry name" value="Toxin_antidote_HigA"/>
</dbReference>
<feature type="domain" description="HTH cro/C1-type" evidence="2">
    <location>
        <begin position="18"/>
        <end position="72"/>
    </location>
</feature>
<dbReference type="GO" id="GO:0003677">
    <property type="term" value="F:DNA binding"/>
    <property type="evidence" value="ECO:0007669"/>
    <property type="project" value="UniProtKB-KW"/>
</dbReference>
<gene>
    <name evidence="3" type="ORF">FHS09_000079</name>
</gene>
<dbReference type="RefSeq" id="WP_221191707.1">
    <property type="nucleotide sequence ID" value="NZ_JACHWZ010000001.1"/>
</dbReference>
<dbReference type="PROSITE" id="PS50943">
    <property type="entry name" value="HTH_CROC1"/>
    <property type="match status" value="1"/>
</dbReference>
<dbReference type="SUPFAM" id="SSF47413">
    <property type="entry name" value="lambda repressor-like DNA-binding domains"/>
    <property type="match status" value="1"/>
</dbReference>
<dbReference type="PANTHER" id="PTHR36924:SF1">
    <property type="entry name" value="ANTITOXIN HIGA-1"/>
    <property type="match status" value="1"/>
</dbReference>
<proteinExistence type="predicted"/>
<dbReference type="Gene3D" id="1.10.260.40">
    <property type="entry name" value="lambda repressor-like DNA-binding domains"/>
    <property type="match status" value="1"/>
</dbReference>
<keyword evidence="4" id="KW-1185">Reference proteome</keyword>
<dbReference type="AlphaFoldDB" id="A0A7W4Z710"/>
<name>A0A7W4Z710_9GAMM</name>
<sequence>MVRMPTHRQPIHPGEILVEEFLRLMNITQLELADAIHITYQRVNKLVNQKRGITPSTALRLARFFGVSTDFWLNLQIRWDLYNTTGRTERLGRYSRYHPLAKDGLTNQVARSCYLIQISCSQYFI</sequence>
<evidence type="ECO:0000256" key="1">
    <source>
        <dbReference type="ARBA" id="ARBA00023125"/>
    </source>
</evidence>
<organism evidence="3 4">
    <name type="scientific">Microbulbifer rhizosphaerae</name>
    <dbReference type="NCBI Taxonomy" id="1562603"/>
    <lineage>
        <taxon>Bacteria</taxon>
        <taxon>Pseudomonadati</taxon>
        <taxon>Pseudomonadota</taxon>
        <taxon>Gammaproteobacteria</taxon>
        <taxon>Cellvibrionales</taxon>
        <taxon>Microbulbiferaceae</taxon>
        <taxon>Microbulbifer</taxon>
    </lineage>
</organism>
<dbReference type="SMART" id="SM00530">
    <property type="entry name" value="HTH_XRE"/>
    <property type="match status" value="1"/>
</dbReference>
<dbReference type="Proteomes" id="UP000535937">
    <property type="component" value="Unassembled WGS sequence"/>
</dbReference>
<dbReference type="InterPro" id="IPR001387">
    <property type="entry name" value="Cro/C1-type_HTH"/>
</dbReference>
<dbReference type="NCBIfam" id="TIGR02607">
    <property type="entry name" value="antidote_HigA"/>
    <property type="match status" value="1"/>
</dbReference>
<evidence type="ECO:0000313" key="4">
    <source>
        <dbReference type="Proteomes" id="UP000535937"/>
    </source>
</evidence>
<dbReference type="PANTHER" id="PTHR36924">
    <property type="entry name" value="ANTITOXIN HIGA-1"/>
    <property type="match status" value="1"/>
</dbReference>
<accession>A0A7W4Z710</accession>
<dbReference type="CDD" id="cd00093">
    <property type="entry name" value="HTH_XRE"/>
    <property type="match status" value="1"/>
</dbReference>
<dbReference type="EMBL" id="JACHWZ010000001">
    <property type="protein sequence ID" value="MBB3059278.1"/>
    <property type="molecule type" value="Genomic_DNA"/>
</dbReference>
<evidence type="ECO:0000259" key="2">
    <source>
        <dbReference type="PROSITE" id="PS50943"/>
    </source>
</evidence>
<reference evidence="3 4" key="1">
    <citation type="submission" date="2020-08" db="EMBL/GenBank/DDBJ databases">
        <title>Genomic Encyclopedia of Type Strains, Phase III (KMG-III): the genomes of soil and plant-associated and newly described type strains.</title>
        <authorList>
            <person name="Whitman W."/>
        </authorList>
    </citation>
    <scope>NUCLEOTIDE SEQUENCE [LARGE SCALE GENOMIC DNA]</scope>
    <source>
        <strain evidence="3 4">CECT 8799</strain>
    </source>
</reference>
<keyword evidence="1" id="KW-0238">DNA-binding</keyword>
<dbReference type="InterPro" id="IPR010982">
    <property type="entry name" value="Lambda_DNA-bd_dom_sf"/>
</dbReference>
<evidence type="ECO:0000313" key="3">
    <source>
        <dbReference type="EMBL" id="MBB3059278.1"/>
    </source>
</evidence>
<comment type="caution">
    <text evidence="3">The sequence shown here is derived from an EMBL/GenBank/DDBJ whole genome shotgun (WGS) entry which is preliminary data.</text>
</comment>
<protein>
    <submittedName>
        <fullName evidence="3">Addiction module HigA family antidote</fullName>
    </submittedName>
</protein>